<dbReference type="AlphaFoldDB" id="E4XPV7"/>
<evidence type="ECO:0000313" key="1">
    <source>
        <dbReference type="EMBL" id="CBY19875.1"/>
    </source>
</evidence>
<proteinExistence type="predicted"/>
<accession>E4XPV7</accession>
<dbReference type="InParanoid" id="E4XPV7"/>
<protein>
    <submittedName>
        <fullName evidence="1">Uncharacterized protein</fullName>
    </submittedName>
</protein>
<evidence type="ECO:0000313" key="2">
    <source>
        <dbReference type="Proteomes" id="UP000001307"/>
    </source>
</evidence>
<name>E4XPV7_OIKDI</name>
<gene>
    <name evidence="1" type="ORF">GSOID_T00017236001</name>
</gene>
<reference evidence="1" key="1">
    <citation type="journal article" date="2010" name="Science">
        <title>Plasticity of animal genome architecture unmasked by rapid evolution of a pelagic tunicate.</title>
        <authorList>
            <person name="Denoeud F."/>
            <person name="Henriet S."/>
            <person name="Mungpakdee S."/>
            <person name="Aury J.M."/>
            <person name="Da Silva C."/>
            <person name="Brinkmann H."/>
            <person name="Mikhaleva J."/>
            <person name="Olsen L.C."/>
            <person name="Jubin C."/>
            <person name="Canestro C."/>
            <person name="Bouquet J.M."/>
            <person name="Danks G."/>
            <person name="Poulain J."/>
            <person name="Campsteijn C."/>
            <person name="Adamski M."/>
            <person name="Cross I."/>
            <person name="Yadetie F."/>
            <person name="Muffato M."/>
            <person name="Louis A."/>
            <person name="Butcher S."/>
            <person name="Tsagkogeorga G."/>
            <person name="Konrad A."/>
            <person name="Singh S."/>
            <person name="Jensen M.F."/>
            <person name="Cong E.H."/>
            <person name="Eikeseth-Otteraa H."/>
            <person name="Noel B."/>
            <person name="Anthouard V."/>
            <person name="Porcel B.M."/>
            <person name="Kachouri-Lafond R."/>
            <person name="Nishino A."/>
            <person name="Ugolini M."/>
            <person name="Chourrout P."/>
            <person name="Nishida H."/>
            <person name="Aasland R."/>
            <person name="Huzurbazar S."/>
            <person name="Westhof E."/>
            <person name="Delsuc F."/>
            <person name="Lehrach H."/>
            <person name="Reinhardt R."/>
            <person name="Weissenbach J."/>
            <person name="Roy S.W."/>
            <person name="Artiguenave F."/>
            <person name="Postlethwait J.H."/>
            <person name="Manak J.R."/>
            <person name="Thompson E.M."/>
            <person name="Jaillon O."/>
            <person name="Du Pasquier L."/>
            <person name="Boudinot P."/>
            <person name="Liberles D.A."/>
            <person name="Volff J.N."/>
            <person name="Philippe H."/>
            <person name="Lenhard B."/>
            <person name="Roest Crollius H."/>
            <person name="Wincker P."/>
            <person name="Chourrout D."/>
        </authorList>
    </citation>
    <scope>NUCLEOTIDE SEQUENCE [LARGE SCALE GENOMIC DNA]</scope>
</reference>
<sequence>MLGLSAASVISILETLFAYMWHKGKRAVRESLTRDIRNEANACAETKIECLNTL</sequence>
<organism evidence="1">
    <name type="scientific">Oikopleura dioica</name>
    <name type="common">Tunicate</name>
    <dbReference type="NCBI Taxonomy" id="34765"/>
    <lineage>
        <taxon>Eukaryota</taxon>
        <taxon>Metazoa</taxon>
        <taxon>Chordata</taxon>
        <taxon>Tunicata</taxon>
        <taxon>Appendicularia</taxon>
        <taxon>Copelata</taxon>
        <taxon>Oikopleuridae</taxon>
        <taxon>Oikopleura</taxon>
    </lineage>
</organism>
<dbReference type="EMBL" id="FN653097">
    <property type="protein sequence ID" value="CBY19875.1"/>
    <property type="molecule type" value="Genomic_DNA"/>
</dbReference>
<keyword evidence="2" id="KW-1185">Reference proteome</keyword>
<dbReference type="Proteomes" id="UP000001307">
    <property type="component" value="Unassembled WGS sequence"/>
</dbReference>